<dbReference type="GO" id="GO:0009055">
    <property type="term" value="F:electron transfer activity"/>
    <property type="evidence" value="ECO:0007669"/>
    <property type="project" value="InterPro"/>
</dbReference>
<name>C1N942_MICPC</name>
<dbReference type="GO" id="GO:0051536">
    <property type="term" value="F:iron-sulfur cluster binding"/>
    <property type="evidence" value="ECO:0007669"/>
    <property type="project" value="UniProtKB-KW"/>
</dbReference>
<evidence type="ECO:0000256" key="1">
    <source>
        <dbReference type="ARBA" id="ARBA00022723"/>
    </source>
</evidence>
<dbReference type="OrthoDB" id="376357at2759"/>
<feature type="non-terminal residue" evidence="5">
    <location>
        <position position="1"/>
    </location>
</feature>
<evidence type="ECO:0000313" key="5">
    <source>
        <dbReference type="EMBL" id="EEH51457.1"/>
    </source>
</evidence>
<dbReference type="InterPro" id="IPR017896">
    <property type="entry name" value="4Fe4S_Fe-S-bd"/>
</dbReference>
<organism evidence="6">
    <name type="scientific">Micromonas pusilla (strain CCMP1545)</name>
    <name type="common">Picoplanktonic green alga</name>
    <dbReference type="NCBI Taxonomy" id="564608"/>
    <lineage>
        <taxon>Eukaryota</taxon>
        <taxon>Viridiplantae</taxon>
        <taxon>Chlorophyta</taxon>
        <taxon>Mamiellophyceae</taxon>
        <taxon>Mamiellales</taxon>
        <taxon>Mamiellaceae</taxon>
        <taxon>Micromonas</taxon>
    </lineage>
</organism>
<dbReference type="STRING" id="564608.C1N942"/>
<evidence type="ECO:0000259" key="4">
    <source>
        <dbReference type="PROSITE" id="PS51379"/>
    </source>
</evidence>
<dbReference type="PROSITE" id="PS51379">
    <property type="entry name" value="4FE4S_FER_2"/>
    <property type="match status" value="1"/>
</dbReference>
<dbReference type="PANTHER" id="PTHR45295">
    <property type="entry name" value="CHAPERONE PROTEIN DNAJ C76, CHLOROPLASTIC"/>
    <property type="match status" value="1"/>
</dbReference>
<feature type="non-terminal residue" evidence="5">
    <location>
        <position position="68"/>
    </location>
</feature>
<accession>C1N942</accession>
<gene>
    <name evidence="5" type="ORF">MICPUCDRAFT_9035</name>
</gene>
<dbReference type="SUPFAM" id="SSF54862">
    <property type="entry name" value="4Fe-4S ferredoxins"/>
    <property type="match status" value="1"/>
</dbReference>
<keyword evidence="3" id="KW-0411">Iron-sulfur</keyword>
<dbReference type="Gene3D" id="3.30.70.20">
    <property type="match status" value="1"/>
</dbReference>
<dbReference type="GO" id="GO:0005506">
    <property type="term" value="F:iron ion binding"/>
    <property type="evidence" value="ECO:0007669"/>
    <property type="project" value="InterPro"/>
</dbReference>
<feature type="domain" description="4Fe-4S ferredoxin-type" evidence="4">
    <location>
        <begin position="1"/>
        <end position="27"/>
    </location>
</feature>
<dbReference type="GeneID" id="9689993"/>
<dbReference type="eggNOG" id="KOG0716">
    <property type="taxonomic scope" value="Eukaryota"/>
</dbReference>
<dbReference type="EMBL" id="GG663751">
    <property type="protein sequence ID" value="EEH51457.1"/>
    <property type="molecule type" value="Genomic_DNA"/>
</dbReference>
<proteinExistence type="predicted"/>
<keyword evidence="1" id="KW-0479">Metal-binding</keyword>
<reference evidence="5 6" key="1">
    <citation type="journal article" date="2009" name="Science">
        <title>Green evolution and dynamic adaptations revealed by genomes of the marine picoeukaryotes Micromonas.</title>
        <authorList>
            <person name="Worden A.Z."/>
            <person name="Lee J.H."/>
            <person name="Mock T."/>
            <person name="Rouze P."/>
            <person name="Simmons M.P."/>
            <person name="Aerts A.L."/>
            <person name="Allen A.E."/>
            <person name="Cuvelier M.L."/>
            <person name="Derelle E."/>
            <person name="Everett M.V."/>
            <person name="Foulon E."/>
            <person name="Grimwood J."/>
            <person name="Gundlach H."/>
            <person name="Henrissat B."/>
            <person name="Napoli C."/>
            <person name="McDonald S.M."/>
            <person name="Parker M.S."/>
            <person name="Rombauts S."/>
            <person name="Salamov A."/>
            <person name="Von Dassow P."/>
            <person name="Badger J.H."/>
            <person name="Coutinho P.M."/>
            <person name="Demir E."/>
            <person name="Dubchak I."/>
            <person name="Gentemann C."/>
            <person name="Eikrem W."/>
            <person name="Gready J.E."/>
            <person name="John U."/>
            <person name="Lanier W."/>
            <person name="Lindquist E.A."/>
            <person name="Lucas S."/>
            <person name="Mayer K.F."/>
            <person name="Moreau H."/>
            <person name="Not F."/>
            <person name="Otillar R."/>
            <person name="Panaud O."/>
            <person name="Pangilinan J."/>
            <person name="Paulsen I."/>
            <person name="Piegu B."/>
            <person name="Poliakov A."/>
            <person name="Robbens S."/>
            <person name="Schmutz J."/>
            <person name="Toulza E."/>
            <person name="Wyss T."/>
            <person name="Zelensky A."/>
            <person name="Zhou K."/>
            <person name="Armbrust E.V."/>
            <person name="Bhattacharya D."/>
            <person name="Goodenough U.W."/>
            <person name="Van de Peer Y."/>
            <person name="Grigoriev I.V."/>
        </authorList>
    </citation>
    <scope>NUCLEOTIDE SEQUENCE [LARGE SCALE GENOMIC DNA]</scope>
    <source>
        <strain evidence="5 6">CCMP1545</strain>
    </source>
</reference>
<dbReference type="KEGG" id="mpp:MICPUCDRAFT_9035"/>
<evidence type="ECO:0000256" key="2">
    <source>
        <dbReference type="ARBA" id="ARBA00023004"/>
    </source>
</evidence>
<keyword evidence="6" id="KW-1185">Reference proteome</keyword>
<sequence length="68" mass="7525">LFVDEGLCIGCRACYQCAPETFSMDPELNVARVSTQWANDEMALEDAVQSCPKSCIHTVSRAELPMLE</sequence>
<dbReference type="PANTHER" id="PTHR45295:SF1">
    <property type="entry name" value="CHAPERONE PROTEIN DNAJ C76, CHLOROPLASTIC"/>
    <property type="match status" value="1"/>
</dbReference>
<evidence type="ECO:0000256" key="3">
    <source>
        <dbReference type="ARBA" id="ARBA00023014"/>
    </source>
</evidence>
<dbReference type="Pfam" id="PF13370">
    <property type="entry name" value="Fer4_13"/>
    <property type="match status" value="1"/>
</dbReference>
<protein>
    <submittedName>
        <fullName evidence="5">Predicted protein</fullName>
    </submittedName>
</protein>
<dbReference type="InterPro" id="IPR001080">
    <property type="entry name" value="3Fe4S_ferredoxin"/>
</dbReference>
<dbReference type="RefSeq" id="XP_003064552.1">
    <property type="nucleotide sequence ID" value="XM_003064506.1"/>
</dbReference>
<dbReference type="PRINTS" id="PR00352">
    <property type="entry name" value="3FE4SFRDOXIN"/>
</dbReference>
<dbReference type="Proteomes" id="UP000001876">
    <property type="component" value="Unassembled WGS sequence"/>
</dbReference>
<keyword evidence="2" id="KW-0408">Iron</keyword>
<dbReference type="AlphaFoldDB" id="C1N942"/>
<evidence type="ECO:0000313" key="6">
    <source>
        <dbReference type="Proteomes" id="UP000001876"/>
    </source>
</evidence>